<feature type="compositionally biased region" description="Basic residues" evidence="6">
    <location>
        <begin position="219"/>
        <end position="230"/>
    </location>
</feature>
<feature type="compositionally biased region" description="Low complexity" evidence="6">
    <location>
        <begin position="209"/>
        <end position="218"/>
    </location>
</feature>
<protein>
    <recommendedName>
        <fullName evidence="7">PHD-type domain-containing protein</fullName>
    </recommendedName>
</protein>
<feature type="domain" description="PHD-type" evidence="7">
    <location>
        <begin position="317"/>
        <end position="356"/>
    </location>
</feature>
<dbReference type="GO" id="GO:0003677">
    <property type="term" value="F:DNA binding"/>
    <property type="evidence" value="ECO:0007669"/>
    <property type="project" value="TreeGrafter"/>
</dbReference>
<comment type="subcellular location">
    <subcellularLocation>
        <location evidence="1">Nucleus</location>
    </subcellularLocation>
</comment>
<dbReference type="OrthoDB" id="5863171at2759"/>
<evidence type="ECO:0000256" key="1">
    <source>
        <dbReference type="ARBA" id="ARBA00004123"/>
    </source>
</evidence>
<evidence type="ECO:0000313" key="8">
    <source>
        <dbReference type="EMBL" id="KAA6415302.1"/>
    </source>
</evidence>
<feature type="compositionally biased region" description="Basic residues" evidence="6">
    <location>
        <begin position="162"/>
        <end position="171"/>
    </location>
</feature>
<dbReference type="InterPro" id="IPR011011">
    <property type="entry name" value="Znf_FYVE_PHD"/>
</dbReference>
<feature type="compositionally biased region" description="Low complexity" evidence="6">
    <location>
        <begin position="78"/>
        <end position="88"/>
    </location>
</feature>
<feature type="region of interest" description="Disordered" evidence="6">
    <location>
        <begin position="1"/>
        <end position="57"/>
    </location>
</feature>
<dbReference type="Proteomes" id="UP000324767">
    <property type="component" value="Unassembled WGS sequence"/>
</dbReference>
<dbReference type="AlphaFoldDB" id="A0A5M8Q0R3"/>
<dbReference type="GO" id="GO:0045814">
    <property type="term" value="P:negative regulation of gene expression, epigenetic"/>
    <property type="evidence" value="ECO:0007669"/>
    <property type="project" value="TreeGrafter"/>
</dbReference>
<feature type="region of interest" description="Disordered" evidence="6">
    <location>
        <begin position="78"/>
        <end position="113"/>
    </location>
</feature>
<gene>
    <name evidence="8" type="ORF">FRX48_00017</name>
</gene>
<feature type="compositionally biased region" description="Gly residues" evidence="6">
    <location>
        <begin position="231"/>
        <end position="240"/>
    </location>
</feature>
<keyword evidence="5" id="KW-0539">Nucleus</keyword>
<evidence type="ECO:0000256" key="4">
    <source>
        <dbReference type="ARBA" id="ARBA00022833"/>
    </source>
</evidence>
<name>A0A5M8Q0R3_9LECA</name>
<dbReference type="Pfam" id="PF00628">
    <property type="entry name" value="PHD"/>
    <property type="match status" value="1"/>
</dbReference>
<proteinExistence type="predicted"/>
<dbReference type="CDD" id="cd15502">
    <property type="entry name" value="PHD_Phf1p_Phf2p_like"/>
    <property type="match status" value="1"/>
</dbReference>
<comment type="caution">
    <text evidence="8">The sequence shown here is derived from an EMBL/GenBank/DDBJ whole genome shotgun (WGS) entry which is preliminary data.</text>
</comment>
<keyword evidence="2" id="KW-0479">Metal-binding</keyword>
<feature type="compositionally biased region" description="Low complexity" evidence="6">
    <location>
        <begin position="146"/>
        <end position="161"/>
    </location>
</feature>
<accession>A0A5M8Q0R3</accession>
<sequence length="508" mass="53825">MPPAQLPCFSGAPVQIAKTTDEPMDLDVPTSPPADSSTSTASANSTTSTLSSTPAAHSQPIAFTPQQALHGLQHQFPQPLPLQTQHSSPHPPPQPQPPPPPPPSTPNQPPLSASTTALLARVTTTPTAWESARAQILSQMTTTYNLSLSTPSTNTSLPTSSRRGRGARASKRASPAARGTIKVQRTGDPNSDTPTNDNNNSGLLIENEPGTTTPASTRGRGRGRGSRGGRPRGSGRGGTRGGKRKRSASSASGKDEDGGADTSASETYTPLPTSSRSGRPLLKPQPFFPSPATLDSNPLANKRKRRHYRRPGEASVCKNCGRGHSPESNAIVFCDGCNAGWHQFCHDPVIGGEVVREREREWKRRYFEGLPHTELVSLLLHASALHSDLPLFAPDAKPTVAVKPSPAVQQQQADRDTNTELVDLASLPTDEESEYEELLSYPKAGNGIKLPPESEDLAVLVDDDTVAFSHTWRDTGFEMVDEPFVGAGFVDGGGQTRGLGLGLVSVGA</sequence>
<dbReference type="GO" id="GO:0008270">
    <property type="term" value="F:zinc ion binding"/>
    <property type="evidence" value="ECO:0007669"/>
    <property type="project" value="UniProtKB-KW"/>
</dbReference>
<dbReference type="SUPFAM" id="SSF57903">
    <property type="entry name" value="FYVE/PHD zinc finger"/>
    <property type="match status" value="1"/>
</dbReference>
<feature type="compositionally biased region" description="Pro residues" evidence="6">
    <location>
        <begin position="89"/>
        <end position="109"/>
    </location>
</feature>
<organism evidence="8 9">
    <name type="scientific">Lasallia pustulata</name>
    <dbReference type="NCBI Taxonomy" id="136370"/>
    <lineage>
        <taxon>Eukaryota</taxon>
        <taxon>Fungi</taxon>
        <taxon>Dikarya</taxon>
        <taxon>Ascomycota</taxon>
        <taxon>Pezizomycotina</taxon>
        <taxon>Lecanoromycetes</taxon>
        <taxon>OSLEUM clade</taxon>
        <taxon>Umbilicariomycetidae</taxon>
        <taxon>Umbilicariales</taxon>
        <taxon>Umbilicariaceae</taxon>
        <taxon>Lasallia</taxon>
    </lineage>
</organism>
<dbReference type="InterPro" id="IPR019787">
    <property type="entry name" value="Znf_PHD-finger"/>
</dbReference>
<dbReference type="InterPro" id="IPR013083">
    <property type="entry name" value="Znf_RING/FYVE/PHD"/>
</dbReference>
<keyword evidence="3" id="KW-0863">Zinc-finger</keyword>
<dbReference type="Gene3D" id="3.30.40.10">
    <property type="entry name" value="Zinc/RING finger domain, C3HC4 (zinc finger)"/>
    <property type="match status" value="1"/>
</dbReference>
<reference evidence="8 9" key="1">
    <citation type="submission" date="2019-09" db="EMBL/GenBank/DDBJ databases">
        <title>The hologenome of the rock-dwelling lichen Lasallia pustulata.</title>
        <authorList>
            <person name="Greshake Tzovaras B."/>
            <person name="Segers F."/>
            <person name="Bicker A."/>
            <person name="Dal Grande F."/>
            <person name="Otte J."/>
            <person name="Hankeln T."/>
            <person name="Schmitt I."/>
            <person name="Ebersberger I."/>
        </authorList>
    </citation>
    <scope>NUCLEOTIDE SEQUENCE [LARGE SCALE GENOMIC DNA]</scope>
    <source>
        <strain evidence="8">A1-1</strain>
    </source>
</reference>
<feature type="compositionally biased region" description="Low complexity" evidence="6">
    <location>
        <begin position="33"/>
        <end position="57"/>
    </location>
</feature>
<dbReference type="PANTHER" id="PTHR12628:SF10">
    <property type="entry name" value="HOMEOBOX DOMAIN-CONTAINING PROTEIN"/>
    <property type="match status" value="1"/>
</dbReference>
<feature type="compositionally biased region" description="Low complexity" evidence="6">
    <location>
        <begin position="186"/>
        <end position="202"/>
    </location>
</feature>
<feature type="compositionally biased region" description="Polar residues" evidence="6">
    <location>
        <begin position="262"/>
        <end position="277"/>
    </location>
</feature>
<evidence type="ECO:0000256" key="3">
    <source>
        <dbReference type="ARBA" id="ARBA00022771"/>
    </source>
</evidence>
<evidence type="ECO:0000256" key="5">
    <source>
        <dbReference type="ARBA" id="ARBA00023242"/>
    </source>
</evidence>
<evidence type="ECO:0000313" key="9">
    <source>
        <dbReference type="Proteomes" id="UP000324767"/>
    </source>
</evidence>
<dbReference type="GO" id="GO:0003682">
    <property type="term" value="F:chromatin binding"/>
    <property type="evidence" value="ECO:0007669"/>
    <property type="project" value="TreeGrafter"/>
</dbReference>
<dbReference type="PANTHER" id="PTHR12628">
    <property type="entry name" value="POLYCOMB-LIKE TRANSCRIPTION FACTOR"/>
    <property type="match status" value="1"/>
</dbReference>
<keyword evidence="4" id="KW-0862">Zinc</keyword>
<feature type="region of interest" description="Disordered" evidence="6">
    <location>
        <begin position="146"/>
        <end position="318"/>
    </location>
</feature>
<evidence type="ECO:0000256" key="2">
    <source>
        <dbReference type="ARBA" id="ARBA00022723"/>
    </source>
</evidence>
<dbReference type="GO" id="GO:0005634">
    <property type="term" value="C:nucleus"/>
    <property type="evidence" value="ECO:0007669"/>
    <property type="project" value="UniProtKB-SubCell"/>
</dbReference>
<evidence type="ECO:0000259" key="7">
    <source>
        <dbReference type="Pfam" id="PF00628"/>
    </source>
</evidence>
<dbReference type="EMBL" id="VXIT01000001">
    <property type="protein sequence ID" value="KAA6415302.1"/>
    <property type="molecule type" value="Genomic_DNA"/>
</dbReference>
<evidence type="ECO:0000256" key="6">
    <source>
        <dbReference type="SAM" id="MobiDB-lite"/>
    </source>
</evidence>